<dbReference type="InterPro" id="IPR006162">
    <property type="entry name" value="Ppantetheine_attach_site"/>
</dbReference>
<feature type="region of interest" description="N-terminal hotdog fold" evidence="14">
    <location>
        <begin position="606"/>
        <end position="730"/>
    </location>
</feature>
<feature type="domain" description="Carrier" evidence="16">
    <location>
        <begin position="6214"/>
        <end position="6291"/>
    </location>
</feature>
<comment type="caution">
    <text evidence="19">The sequence shown here is derived from an EMBL/GenBank/DDBJ whole genome shotgun (WGS) entry which is preliminary data.</text>
</comment>
<feature type="domain" description="Carrier" evidence="16">
    <location>
        <begin position="3955"/>
        <end position="4030"/>
    </location>
</feature>
<dbReference type="CDD" id="cd02440">
    <property type="entry name" value="AdoMet_MTases"/>
    <property type="match status" value="1"/>
</dbReference>
<dbReference type="Pfam" id="PF21089">
    <property type="entry name" value="PKS_DH_N"/>
    <property type="match status" value="1"/>
</dbReference>
<dbReference type="Gene3D" id="3.40.50.720">
    <property type="entry name" value="NAD(P)-binding Rossmann-like Domain"/>
    <property type="match status" value="5"/>
</dbReference>
<proteinExistence type="inferred from homology"/>
<dbReference type="InterPro" id="IPR016039">
    <property type="entry name" value="Thiolase-like"/>
</dbReference>
<evidence type="ECO:0000313" key="20">
    <source>
        <dbReference type="Proteomes" id="UP000076643"/>
    </source>
</evidence>
<keyword evidence="20" id="KW-1185">Reference proteome</keyword>
<evidence type="ECO:0000259" key="18">
    <source>
        <dbReference type="PROSITE" id="PS52019"/>
    </source>
</evidence>
<dbReference type="FunFam" id="3.40.50.980:FF:000002">
    <property type="entry name" value="Enterobactin synthetase component F"/>
    <property type="match status" value="1"/>
</dbReference>
<evidence type="ECO:0000259" key="16">
    <source>
        <dbReference type="PROSITE" id="PS50075"/>
    </source>
</evidence>
<dbReference type="InterPro" id="IPR042104">
    <property type="entry name" value="PKS_dehydratase_sf"/>
</dbReference>
<reference evidence="19 20" key="1">
    <citation type="submission" date="2013-07" db="EMBL/GenBank/DDBJ databases">
        <title>Comparative Genomic and Metabolomic Analysis of Twelve Strains of Pseudoalteromonas luteoviolacea.</title>
        <authorList>
            <person name="Vynne N.G."/>
            <person name="Mansson M."/>
            <person name="Gram L."/>
        </authorList>
    </citation>
    <scope>NUCLEOTIDE SEQUENCE [LARGE SCALE GENOMIC DNA]</scope>
    <source>
        <strain evidence="19 20">DSM 6061</strain>
    </source>
</reference>
<dbReference type="Pfam" id="PF00668">
    <property type="entry name" value="Condensation"/>
    <property type="match status" value="1"/>
</dbReference>
<dbReference type="InterPro" id="IPR013120">
    <property type="entry name" value="FAR_NAD-bd"/>
</dbReference>
<dbReference type="Proteomes" id="UP000076643">
    <property type="component" value="Unassembled WGS sequence"/>
</dbReference>
<dbReference type="GO" id="GO:0006633">
    <property type="term" value="P:fatty acid biosynthetic process"/>
    <property type="evidence" value="ECO:0007669"/>
    <property type="project" value="UniProtKB-UniPathway"/>
</dbReference>
<dbReference type="InterPro" id="IPR050091">
    <property type="entry name" value="PKS_NRPS_Biosynth_Enz"/>
</dbReference>
<dbReference type="Pfam" id="PF02801">
    <property type="entry name" value="Ketoacyl-synt_C"/>
    <property type="match status" value="4"/>
</dbReference>
<keyword evidence="11" id="KW-0677">Repeat</keyword>
<dbReference type="Pfam" id="PF08659">
    <property type="entry name" value="KR"/>
    <property type="match status" value="4"/>
</dbReference>
<dbReference type="PANTHER" id="PTHR43775:SF37">
    <property type="entry name" value="SI:DKEY-61P9.11"/>
    <property type="match status" value="1"/>
</dbReference>
<dbReference type="InterPro" id="IPR018201">
    <property type="entry name" value="Ketoacyl_synth_AS"/>
</dbReference>
<dbReference type="PROSITE" id="PS52004">
    <property type="entry name" value="KS3_2"/>
    <property type="match status" value="4"/>
</dbReference>
<dbReference type="SUPFAM" id="SSF51735">
    <property type="entry name" value="NAD(P)-binding Rossmann-fold domains"/>
    <property type="match status" value="5"/>
</dbReference>
<evidence type="ECO:0000256" key="11">
    <source>
        <dbReference type="ARBA" id="ARBA00022737"/>
    </source>
</evidence>
<dbReference type="GO" id="GO:0031177">
    <property type="term" value="F:phosphopantetheine binding"/>
    <property type="evidence" value="ECO:0007669"/>
    <property type="project" value="InterPro"/>
</dbReference>
<dbReference type="InterPro" id="IPR020806">
    <property type="entry name" value="PKS_PP-bd"/>
</dbReference>
<dbReference type="GO" id="GO:0004312">
    <property type="term" value="F:fatty acid synthase activity"/>
    <property type="evidence" value="ECO:0007669"/>
    <property type="project" value="TreeGrafter"/>
</dbReference>
<keyword evidence="8" id="KW-0597">Phosphoprotein</keyword>
<evidence type="ECO:0000256" key="6">
    <source>
        <dbReference type="ARBA" id="ARBA00022450"/>
    </source>
</evidence>
<feature type="domain" description="Ketosynthase family 3 (KS3)" evidence="17">
    <location>
        <begin position="5176"/>
        <end position="5585"/>
    </location>
</feature>
<dbReference type="InterPro" id="IPR009081">
    <property type="entry name" value="PP-bd_ACP"/>
</dbReference>
<dbReference type="SUPFAM" id="SSF56801">
    <property type="entry name" value="Acetyl-CoA synthetase-like"/>
    <property type="match status" value="1"/>
</dbReference>
<dbReference type="InterPro" id="IPR020845">
    <property type="entry name" value="AMP-binding_CS"/>
</dbReference>
<keyword evidence="10" id="KW-0808">Transferase</keyword>
<evidence type="ECO:0000256" key="4">
    <source>
        <dbReference type="ARBA" id="ARBA00005194"/>
    </source>
</evidence>
<dbReference type="EMBL" id="AUYB01000102">
    <property type="protein sequence ID" value="KZN38040.1"/>
    <property type="molecule type" value="Genomic_DNA"/>
</dbReference>
<dbReference type="CDD" id="cd17643">
    <property type="entry name" value="A_NRPS_Cytc1-like"/>
    <property type="match status" value="1"/>
</dbReference>
<dbReference type="FunFam" id="3.40.50.12780:FF:000012">
    <property type="entry name" value="Non-ribosomal peptide synthetase"/>
    <property type="match status" value="1"/>
</dbReference>
<dbReference type="GO" id="GO:0005886">
    <property type="term" value="C:plasma membrane"/>
    <property type="evidence" value="ECO:0007669"/>
    <property type="project" value="TreeGrafter"/>
</dbReference>
<sequence>MKDTQDTIVPEHANAQQDIAIVGISLRFPGANTKEQFWHNLSNKVSSITEIPSSRWQWQDDFDPAPKKDEQKIVSKWGGFIDNIDGFDASFFAISPKEAQSMDPQQRLSMELAWHCFEDAGLSPNTFKNTKTGVYLGCSNTDYQELATGNIDPHFLTGMSTGVFANRISHYFNFQGPSETVDTACSSSLVALHKAVNDFKAGEINAALVGGVNLLITKSRYVSFSKLGVLSPQGRCKTLDADADGYVRGEGVGMILLLPLERAIAENLTIYGVIKGSCVGHSGHTNTLTSPSPFSQSRVIQGAINNAGIHSNDLSFIELHGTGTVLGDPIEIQGLKRAFRATKAKNSESSETCYLSTVKTNIGHLESAAGIAGIIKVLLSFKYQQVLPLQNFETLNPKIALEKSPFTLATDCIPWSQNNKKPVLAGISSFGFAGVNAHVILQSPPILDVPHVEMDGPFAIVLSAKKAHGLVTRAKQLLAFIQGENIDDASLINLAYTLQVGRDNMQYRMGFIANSIEDVVKQLQLFVDNEQGNWQQVKVNKTNIKSSEANNFEQMLTHWLEGALVNWSMLYHNGTPQRIALPVYPFDPKPYWMTKPNLQLATHALHPLLHQSLPAFDELLFSSLFSGDEFFFVDHQVQRERILPGVCSLEMVRSAIALSHELGNTHNIEIGNINWLRPICINPDSCEEQRKVYLSLWGTDNGIQFEIWQKLDSEKQTCVSGNVSIGEHRPSDTFDSVATPQSVLKPSQIYALFSSAGIEYGPSFQGLQKVELNDVTALAKVKVSSAVCHDFALSPALLDSALQSLIIFSPDQLALPFATDKVTYFNASTLVESEHQEVLVKAIKISEKSQNTQKFDVDIYDLEGQLLVSIQGFSTRVMPIDSQCKTADEQETLLTLKPSWTEVTPTTFTESVAHNRWQYIGPSESQPDWLCEHIDDGELDHLLWIAQGDYAEPVKLFVHLKRLIAQGYDAKPLSITLITAQTQSVFGEDVQADGSGIIGLVQSAVQEYSRWTLRIVDITDSLQNTQLTEQIAQLTPGFYALRNNQWYNFELASHQYLNAPKGNYKPQGVYLVLGGAGGLGQVWSQWMIEHFDAQIIWLGRRAQNSDIEAHIARLAKLGKAPVYIPCDASDKTAMLCVLDQIQRQYGAPNGVVHSILHLEDQTIAKMDEAQFLRSYEAKQKTGETALEVFSQLDLDFFLFFSSMQSFSPAAGQSNYAAGCTYLDSLALSYQKVCPVKVINWGYWGSVGVVQDEFYQKKMQAIGIGSIEANAGMAALDKFIGSGLSQTGVLKVTQDQFKNSLNKLSYSASGEQSGITLAHSKLRAPKNNAKAETNLTQLCVALIKAGWQEPLARQQALDNLPNYFNKWWAETQHYLTGENLIEDGVIKNPEGEASSPKNAQSTLLSNCLENLPAILAGEMKATDAVFPNASMALVEAVYQNNPIADYANNVLIEQLQAYLTQHNLPSIKVLEIGAGTGGTTRSVLPALKHLQIDEYAYTDLSQAFFNHAKEHYQKEYPFLETKYLDISKPLEPQNIDIGGYDVVLATNVLHATADIKNTLQNAKACLKLGGLLLINEVVQKSLFTHLTFGLLEGWWLSQDTHLRLTGSPMLSISGWQKGLEESGFISVTHPADKHSPQQIFCAFSDGQIQQQSNQKTSSNVQKRPHKQNMAAKQTFQKHTQTCDEQAVADFVQDALFNIASKALDMAPNELEAEESFADYGVDSILAIQMLDEINAKFDLNLPATLLFDYPSIETLSEYIVKEHKDSAVTLMPTQAAALVSSQPLPEQPTPNMSSLKKYDAHSPKTMATKQNIAKPSDKIAIVGMSGQFGDARNLEEFWSMLTEKRTSVKAQTRWNTDSLSEKEQVWSKYASLLDDISTFDAAFFSITPQEAMYMDPQQRLFLQEAYKALEDANMITKVSGQNVGVYLGCAQSDYVGLAEDDTPAQAFWGNAGSVIPARVSYFLNLKGPALAIDTACSSSLVALHSACQALNNNEITSALVGGVATLCSPKFSIHAGKAGMLSADGTCYTFDDRANGFVPGEGVGVLVLKKLEDAERDKDQIYGVILGSATNQDGTTSGITAPSSLSQEQLHREIYNRFDITPDSIQMLEAHGTGTKLGDPIEFQALTRAFREHTNKNEFCALGSVKTNVGHCLTAAGVAGVIKTLLAMKHRTIPVSLHFEQGNKHINWQNTPFFVNQNAQYWQPDNNQKRRAAVSSFGFSGTNAHVVLEEYQPLNSRQNDSAVQPVVIALSAKSKASLIDKSKQLRNWLSQESLTDSQLGQLAYTLQSAREEMDHRLAFSAKTLGDVSTQLDSFLQDARGTYKQGEVKQGKEILSALDSSDFTRWIEQGELNKLLALWVVGASIDWPLLYGQTLPSLLRLPTYPFADTSFWLPKTPVEKPNASTSSQISVDADIDLDFDVQRNEAFKPASLHSTSNQTAVNPALLHYTANWAEEAINSNINAPKERRVVLIGDDLTPSISAPTTHFACRETEVKDQLETYTNKLVAYYKALDANSVADGQKLLIQVVVEDQSNLLCALSGVLKSATIEYNRISAQLICTERHDNLELLLNQELNQQDECIRYTQGRREVLNFDLQPFSSVDTTTLPWKEQGVYVITGGLGQLGQVFAKEIIENTSQSHIIFVGRSALNSVIQSQLNRLQNESTKLSYESVDIANAASVTQLFDKIRAQHGSITGIIHSAGVIKDQLISNKTSQEIAAVFAPKVGGLINLDDATKSMDLDFFVCFSSIAAVFGNMGQADYACANAFMDRFMASRQNRVTRGERFGLSLSINWPLWSEGGMQVDSLTTSILHSQGIEVLPSAAGVEAFYRIFTTQTIDTQHCFLFGDAEKMTKLWNWQKTDTAKRSHSLAESGKSQHQISHYIKSVISGITKIDSADLDSDTEFQDMGFDSIMLMSVVQKIESDSFLAIDTLPPTLLFDISTITQLCDYLVKHQAPQQQQPRQVPNTPICATTAMPLSKAQQGLWLLQKQVPSQSSYHVPMVFEVANLDVPCMQDAINWISQKHPILSVVFSEVEGLPQQQVTGLAPHLTQQSADIASKSALLELIKEQIKQPFTINQNDEPHKQHQLLWRATCWQINHNTQPVDVIVLIFHHLIIDGVSATKLLEDLWRAYQTRISGEVLQPPSQDLGFFTYLEWEKNLLQSAQSNILKQYWQSNLQGPLPLLALPEKQQASSTVKLASRLELPLIGNSLERIKAYCGEHKVNPAAFFLAAFQTLLGAKTNNTDILVGVPVLHRPTKEMANSIGLFVNQLPFRAHLDLAKTFDELAGSNQRGLSELIKHSALPFSEIVRAVGAPRTEQSHPIFQIGFAYHNFLKADWIESNQDLVDSIWQECLQEPELDLSLEVTPLPHAFKIAFKFDAAIYPAHVIDTLARDFLALLEDIMFADKPTLGALPVFATQSSVVKNKMQACSLVSQFEMQARTHSERTAVSFGMQSINYRDLNDRANQFAQVLLNHPEFKPNSENLVALCAKPSIELIVAILGILKSGAAYVPLDPNSPKARISHILQDAQASILVLGADLPDAQAIEHHQVINLQRALSSNTQVANINCATASSLAYVIYTSGSTGKPKGVLVEHHNICNLFINSQPLFDFNEQDVWCLFHSYAFDFSVWEIWGALLHGGKLTIPDELTRKDTNSFAQFIVDNQVTILNQTPSAFYPLIDELVANSGHGNALRKIIFGGEALDHKKLIPWFNQSAAHAELINMYGITETTVHVTEITINADLVFSNKAQSTIGRPLPGYEIHLLDEYLNPVQQGQIGEIFVGGCGVSRGYHNQDALTNERFIQHLGQRLYRSGDLARLNQAGLMEYIGRADDQVQIRGHRIELGEVQHALQSLNYIQDAYVVAAKKQLGQVLVAYLIASEAPSTAQIRTDLLAELPEYMVPAYFVLVPNYPLTSNGKIDKQTLLKKLPFNQGTTDSTTKYASFDTAHSATLTHTQPAVEQTGIHAAITQIWQQVLEVEQIAANVPFFEAGGDSLLANILSAKFKSQLGVEFPITQIFQHSTIDAMTEFVVQQQCNVAEQQNNSMHKVEVTKPDNYTQDIAMIGLSCQYPDSPTHQAFWQNLVQGRDFLKRLSESESQGDITWLDSWIDGQEQFDPEFFNISEKNAKTMSYSQRQLLIHAWKAIEDAGYRAEQMPNTGVYVSSSGADSLDLNLQDKFKDGQFILNAQDYVASTINQPGTLPTTISYHLGFNGPSLFVHSNCSSSLSAIALACSALKAKEIDYAIVGAACLYPQRYTGYQYEEGLNFAGDARCKVFDEKADGMIGGSGVSVIVLKRADDAIEDADNIYSLIRGIKVNNDGKDKAGFFAPGTQGQMRVIEQTLKAANVSPASISYVEAHGTGTALGDPIEFTSLQQVYQRHTSDKQFCGLGAVKSNLGHTDTLAGLTGLIKTSLALYHKTLPASLHYNNANPHIDLINSPFYVVENTQDWHTPLLPRRAAVSSFGIGGTNAHAILEEASPSIADNFLEEKLMASPSIVVLSAHNPQVLATQVEQLRTFIADNPLIDCARIRLAYTLQNGRAVMNVRTGFVINSIDELKAKLEHYLVSPNYNNAPQKSVRQETLAAILEQGDHTAILSTWLETGFDDWDFIYRGGQVPKLSLPTYSFALKSIPVGEHSVAKAPTLDTLKAGQVNIKAPVWTAKPLYDHGSQATDNDYQHHVVLCEAPKVEHSSETLHTLHSSHFSIEQKIEDYGFQLVELVKRLYATKQPIKLQLLIGDSGKNITLANLYMCFHALLKTASMECNNLKTQLVILDKQLSPREIANTLNENLHHFEEAIVRYQNNIRSVLEYAPVSKHSAATPFKSNGIYLITGGFGGIGRHFIKMLNAQPFHKTVIVTGRKPADHPEVKAHLAKLQSTKTKLQYQKLDVSHKMDVLLLVRKIVAEYGTLSGVIHSAGIVQDTLLTNKDCKTFKQVLAPKVTGVVALDEATQDIALDFFACFAGQSGVHGALTQVDYATANAFLDSYMHHRDTLQKQGKRQGLSASIDWPYWQEGGMTINPDVIKALSSNGFAPMPTQYGVDAFSSALNYPQALVEFTVERLEENGQTSKASTQFESIDALTAELTGGLAKIAADVLGVQVSDLDVDTDLGDFGADSIAFITFINQVNAKYELTLSPSVLFMHSTLNGILRHILDEHSDKLISQSTDNAASFNDQKSTQSTTIEDRIAIIGMSAQFPKAHDLEAFWQNLIDEQDCISEYTWTGLSSDDTRSQKAFPPEVNWLGRLERNQIFDPLFFNIAPAESERIKLQESLLMTHVWKCIEDAGYDPKSLAGTNTGLFIGCQASYHDGLVTSPAYAPNRMSYFLDLHGPSEGVDTTCSSSLVAIHKAVQSIQNGECEQAIVGGVNVIDSPSASLAMHDIGALSATGRCRTFSSDADGIVRGEGVGMLFIKKLSKSEQDNDHIYGTILGSAINHGGKSQGFTVPNAKAQTRLLNKAWADAGIDPSTLSYIECHGTGTSLGDPVEIDALKAAYKQTPSEHKQPHQCALGSVKSNIGHLEIAAGIAGVIKVLLQLKHKTLVPSLHVNELNPYLSLENSPFKVQTDTRHWESSLKRRAGVSSFGISGVNAHLVLEEYSPQAQQIEPLDDKASEHIVLLSAISKSALANKVRELNTYLETNEQVALKSLAYTLQVGRAAQKYRIGWVVSSIAELKGELTHALSDDLLECSKAPSTKQPALDDSDIQQLHHDFQPLLRFWLEGKGVNWPLLYTTKPKKLSLPTTSFIEQTSTTKEELVPWLLLNNQFQAQPLSVPADWQAHIETTTGNKKVMVIAQDAVTSTPLINSLGNAAIEIVSFEQLETLTFSAESLPEVVFFIAEVSDLLSVNSYIKPLYSLLKAIAPFDKHPMQLLYSQPTSSERSSFDDIAALLRSYTMRNEVHTWALIEFDHKTSDWPELLVKELISPSLNGQTLQPNHVRYLGQTRQGQFLHKAEQVQTKGAGFTQNGVYLIAGALGELGVALCTHLLQTFNATVVMLGRRQIQDCAEPLEKLNSIGKGHIHYLTADVTSLQHLNKVKQYLDDNRLALNGILHLGTVFSDDEATWEDFEKAIRVKVQGSINLDSTFGDSNLDMFIMFSSMAIFGSLNHLSYSYSNGFQNSFANQRQQWVEQGSRRGKTLAINWGYWQSKDPVKRIENGFAEKKGYQLIEMTDALDLIESLLSSEHSSMGALLSSAPDKIYQSTAKLMTRDVNKTAAHKPAESVSEHVQTQSDVRGTVIQIVSKVIGISSQELDLDCDLYEYGFDSISLLKTFQQLKEKLAIDLQADAFKNMNTIGAFVEDIERLYQVQYQGNANNDKQQKPDFILDAGFTPVTRTDDLEKAFDGKVESVLLTGATGFLGSHILQQLLDETQATIFCLIRAESLEQAKQRIKQSAQQYKLDIDMARVHPMIGDMEQSRLGLIDSNWQLLCEQIQHIVHTASYVNHIQPYFAFKKSVAGTNQLLEIATTDKLKMIHFVSSTTASTQVKNSHFSVNPVEDFINVEDAELICSGYGQSKWVQEENIRQASQVGVPYTIYRFAQISGSSETGIGNTDDIFHRILKMMLQVPIIPSDVPYLLDIIPVDKAATAIVKGMEDKQKRNTVFHVANPAPLPIAHFYEFAQSRQLSFKQSKKSHFIDACKAYVDGLELGNTRVIMDGLLTQRPGYDEYLFETYLMPMAPYDKDNYLALLERYDIDSTNWETLFETYFKQWQNDKHYQIIWQNSKVTTP</sequence>
<dbReference type="GO" id="GO:0005737">
    <property type="term" value="C:cytoplasm"/>
    <property type="evidence" value="ECO:0007669"/>
    <property type="project" value="UniProtKB-SubCell"/>
</dbReference>
<dbReference type="InterPro" id="IPR010080">
    <property type="entry name" value="Thioester_reductase-like_dom"/>
</dbReference>
<feature type="coiled-coil region" evidence="15">
    <location>
        <begin position="4750"/>
        <end position="4797"/>
    </location>
</feature>
<feature type="active site" description="Proton acceptor; for dehydratase activity" evidence="14">
    <location>
        <position position="635"/>
    </location>
</feature>
<feature type="domain" description="Ketosynthase family 3 (KS3)" evidence="17">
    <location>
        <begin position="16"/>
        <end position="443"/>
    </location>
</feature>
<dbReference type="GO" id="GO:0071770">
    <property type="term" value="P:DIM/DIP cell wall layer assembly"/>
    <property type="evidence" value="ECO:0007669"/>
    <property type="project" value="TreeGrafter"/>
</dbReference>
<dbReference type="SMART" id="SM00826">
    <property type="entry name" value="PKS_DH"/>
    <property type="match status" value="1"/>
</dbReference>
<dbReference type="SMART" id="SM00823">
    <property type="entry name" value="PKS_PP"/>
    <property type="match status" value="5"/>
</dbReference>
<dbReference type="InterPro" id="IPR020807">
    <property type="entry name" value="PKS_DH"/>
</dbReference>
<dbReference type="PROSITE" id="PS00455">
    <property type="entry name" value="AMP_BINDING"/>
    <property type="match status" value="1"/>
</dbReference>
<dbReference type="Gene3D" id="3.10.129.110">
    <property type="entry name" value="Polyketide synthase dehydratase"/>
    <property type="match status" value="1"/>
</dbReference>
<dbReference type="InterPro" id="IPR036736">
    <property type="entry name" value="ACP-like_sf"/>
</dbReference>
<dbReference type="InterPro" id="IPR014031">
    <property type="entry name" value="Ketoacyl_synth_C"/>
</dbReference>
<dbReference type="InterPro" id="IPR057326">
    <property type="entry name" value="KR_dom"/>
</dbReference>
<dbReference type="Gene3D" id="1.10.1240.100">
    <property type="match status" value="4"/>
</dbReference>
<dbReference type="Pfam" id="PF13193">
    <property type="entry name" value="AMP-binding_C"/>
    <property type="match status" value="1"/>
</dbReference>
<dbReference type="SMART" id="SM00822">
    <property type="entry name" value="PKS_KR"/>
    <property type="match status" value="4"/>
</dbReference>
<feature type="active site" description="Proton donor; for dehydratase activity" evidence="14">
    <location>
        <position position="799"/>
    </location>
</feature>
<dbReference type="SUPFAM" id="SSF53901">
    <property type="entry name" value="Thiolase-like"/>
    <property type="match status" value="4"/>
</dbReference>
<dbReference type="SUPFAM" id="SSF47336">
    <property type="entry name" value="ACP-like"/>
    <property type="match status" value="5"/>
</dbReference>
<dbReference type="Gene3D" id="3.40.50.150">
    <property type="entry name" value="Vaccinia Virus protein VP39"/>
    <property type="match status" value="1"/>
</dbReference>
<dbReference type="InterPro" id="IPR025110">
    <property type="entry name" value="AMP-bd_C"/>
</dbReference>
<dbReference type="InterPro" id="IPR000873">
    <property type="entry name" value="AMP-dep_synth/lig_dom"/>
</dbReference>
<dbReference type="InterPro" id="IPR036291">
    <property type="entry name" value="NAD(P)-bd_dom_sf"/>
</dbReference>
<evidence type="ECO:0000256" key="13">
    <source>
        <dbReference type="ARBA" id="ARBA00054155"/>
    </source>
</evidence>
<dbReference type="InterPro" id="IPR049552">
    <property type="entry name" value="PKS_DH_N"/>
</dbReference>
<evidence type="ECO:0000256" key="1">
    <source>
        <dbReference type="ARBA" id="ARBA00001957"/>
    </source>
</evidence>
<feature type="domain" description="Ketosynthase family 3 (KS3)" evidence="17">
    <location>
        <begin position="1815"/>
        <end position="2229"/>
    </location>
</feature>
<evidence type="ECO:0000256" key="8">
    <source>
        <dbReference type="ARBA" id="ARBA00022553"/>
    </source>
</evidence>
<dbReference type="Pfam" id="PF00501">
    <property type="entry name" value="AMP-binding"/>
    <property type="match status" value="1"/>
</dbReference>
<comment type="pathway">
    <text evidence="4">Lipid metabolism; fatty acid biosynthesis.</text>
</comment>
<comment type="similarity">
    <text evidence="5">Belongs to the short-chain dehydrogenases/reductases (SDR) family.</text>
</comment>
<feature type="domain" description="Carrier" evidence="16">
    <location>
        <begin position="2871"/>
        <end position="2951"/>
    </location>
</feature>
<feature type="domain" description="Carrier" evidence="16">
    <location>
        <begin position="1685"/>
        <end position="1762"/>
    </location>
</feature>
<dbReference type="NCBIfam" id="TIGR01746">
    <property type="entry name" value="Thioester-redct"/>
    <property type="match status" value="1"/>
</dbReference>
<keyword evidence="7" id="KW-0963">Cytoplasm</keyword>
<dbReference type="Pfam" id="PF16197">
    <property type="entry name" value="KAsynt_C_assoc"/>
    <property type="match status" value="2"/>
</dbReference>
<evidence type="ECO:0000256" key="9">
    <source>
        <dbReference type="ARBA" id="ARBA00022598"/>
    </source>
</evidence>
<organism evidence="19 20">
    <name type="scientific">Pseudoalteromonas luteoviolacea DSM 6061</name>
    <dbReference type="NCBI Taxonomy" id="1365250"/>
    <lineage>
        <taxon>Bacteria</taxon>
        <taxon>Pseudomonadati</taxon>
        <taxon>Pseudomonadota</taxon>
        <taxon>Gammaproteobacteria</taxon>
        <taxon>Alteromonadales</taxon>
        <taxon>Pseudoalteromonadaceae</taxon>
        <taxon>Pseudoalteromonas</taxon>
    </lineage>
</organism>
<accession>A0A166WSW0</accession>
<dbReference type="GO" id="GO:0009403">
    <property type="term" value="P:toxin biosynthetic process"/>
    <property type="evidence" value="ECO:0007669"/>
    <property type="project" value="UniProtKB-ARBA"/>
</dbReference>
<dbReference type="InterPro" id="IPR029063">
    <property type="entry name" value="SAM-dependent_MTases_sf"/>
</dbReference>
<comment type="subcellular location">
    <subcellularLocation>
        <location evidence="2">Cytoplasm</location>
    </subcellularLocation>
</comment>
<feature type="region of interest" description="C-terminal hotdog fold" evidence="14">
    <location>
        <begin position="741"/>
        <end position="884"/>
    </location>
</feature>
<dbReference type="InterPro" id="IPR010071">
    <property type="entry name" value="AA_adenyl_dom"/>
</dbReference>
<evidence type="ECO:0000256" key="10">
    <source>
        <dbReference type="ARBA" id="ARBA00022679"/>
    </source>
</evidence>
<dbReference type="Gene3D" id="1.10.1200.10">
    <property type="entry name" value="ACP-like"/>
    <property type="match status" value="5"/>
</dbReference>
<keyword evidence="12" id="KW-0511">Multifunctional enzyme</keyword>
<dbReference type="SUPFAM" id="SSF52777">
    <property type="entry name" value="CoA-dependent acyltransferases"/>
    <property type="match status" value="2"/>
</dbReference>
<dbReference type="InterPro" id="IPR020841">
    <property type="entry name" value="PKS_Beta-ketoAc_synthase_dom"/>
</dbReference>
<dbReference type="InterPro" id="IPR013217">
    <property type="entry name" value="Methyltransf_12"/>
</dbReference>
<evidence type="ECO:0000256" key="12">
    <source>
        <dbReference type="ARBA" id="ARBA00023268"/>
    </source>
</evidence>
<dbReference type="PATRIC" id="fig|1365250.3.peg.2342"/>
<evidence type="ECO:0000256" key="2">
    <source>
        <dbReference type="ARBA" id="ARBA00004496"/>
    </source>
</evidence>
<dbReference type="CDD" id="cd00833">
    <property type="entry name" value="PKS"/>
    <property type="match status" value="4"/>
</dbReference>
<name>A0A166WSW0_9GAMM</name>
<comment type="function">
    <text evidence="13">Involved in production of the polyketide antibiotic thailandamide.</text>
</comment>
<evidence type="ECO:0000256" key="15">
    <source>
        <dbReference type="SAM" id="Coils"/>
    </source>
</evidence>
<evidence type="ECO:0000259" key="17">
    <source>
        <dbReference type="PROSITE" id="PS52004"/>
    </source>
</evidence>
<evidence type="ECO:0000256" key="5">
    <source>
        <dbReference type="ARBA" id="ARBA00006484"/>
    </source>
</evidence>
<dbReference type="GO" id="GO:0004315">
    <property type="term" value="F:3-oxoacyl-[acyl-carrier-protein] synthase activity"/>
    <property type="evidence" value="ECO:0007669"/>
    <property type="project" value="InterPro"/>
</dbReference>
<protein>
    <recommendedName>
        <fullName evidence="21">Carrier domain-containing protein</fullName>
    </recommendedName>
</protein>
<dbReference type="SMART" id="SM01294">
    <property type="entry name" value="PKS_PP_betabranch"/>
    <property type="match status" value="3"/>
</dbReference>
<dbReference type="InterPro" id="IPR049551">
    <property type="entry name" value="PKS_DH_C"/>
</dbReference>
<dbReference type="Gene3D" id="3.30.559.30">
    <property type="entry name" value="Nonribosomal peptide synthetase, condensation domain"/>
    <property type="match status" value="1"/>
</dbReference>
<keyword evidence="9" id="KW-0436">Ligase</keyword>
<dbReference type="CDD" id="cd05235">
    <property type="entry name" value="SDR_e1"/>
    <property type="match status" value="1"/>
</dbReference>
<dbReference type="Pfam" id="PF14765">
    <property type="entry name" value="PS-DH"/>
    <property type="match status" value="1"/>
</dbReference>
<dbReference type="InterPro" id="IPR042099">
    <property type="entry name" value="ANL_N_sf"/>
</dbReference>
<dbReference type="PROSITE" id="PS00606">
    <property type="entry name" value="KS3_1"/>
    <property type="match status" value="2"/>
</dbReference>
<dbReference type="Pfam" id="PF07993">
    <property type="entry name" value="NAD_binding_4"/>
    <property type="match status" value="1"/>
</dbReference>
<dbReference type="PROSITE" id="PS52019">
    <property type="entry name" value="PKS_MFAS_DH"/>
    <property type="match status" value="1"/>
</dbReference>
<dbReference type="Pfam" id="PF00550">
    <property type="entry name" value="PP-binding"/>
    <property type="match status" value="5"/>
</dbReference>
<dbReference type="FunFam" id="3.40.47.10:FF:000019">
    <property type="entry name" value="Polyketide synthase type I"/>
    <property type="match status" value="1"/>
</dbReference>
<comment type="pathway">
    <text evidence="3">Antibiotic biosynthesis.</text>
</comment>
<dbReference type="RefSeq" id="WP_063365292.1">
    <property type="nucleotide sequence ID" value="NZ_AQHB01000046.1"/>
</dbReference>
<dbReference type="Pfam" id="PF08242">
    <property type="entry name" value="Methyltransf_12"/>
    <property type="match status" value="1"/>
</dbReference>
<dbReference type="UniPathway" id="UPA00094"/>
<evidence type="ECO:0000256" key="3">
    <source>
        <dbReference type="ARBA" id="ARBA00004792"/>
    </source>
</evidence>
<dbReference type="InterPro" id="IPR023213">
    <property type="entry name" value="CAT-like_dom_sf"/>
</dbReference>
<dbReference type="NCBIfam" id="TIGR01733">
    <property type="entry name" value="AA-adenyl-dom"/>
    <property type="match status" value="1"/>
</dbReference>
<evidence type="ECO:0000256" key="14">
    <source>
        <dbReference type="PROSITE-ProRule" id="PRU01363"/>
    </source>
</evidence>
<dbReference type="PANTHER" id="PTHR43775">
    <property type="entry name" value="FATTY ACID SYNTHASE"/>
    <property type="match status" value="1"/>
</dbReference>
<gene>
    <name evidence="19" type="ORF">N475_15545</name>
</gene>
<dbReference type="InterPro" id="IPR054514">
    <property type="entry name" value="RhiE-like_linker"/>
</dbReference>
<dbReference type="Gene3D" id="3.40.50.12780">
    <property type="entry name" value="N-terminal domain of ligase-like"/>
    <property type="match status" value="1"/>
</dbReference>
<feature type="domain" description="Carrier" evidence="16">
    <location>
        <begin position="5072"/>
        <end position="5149"/>
    </location>
</feature>
<dbReference type="CDD" id="cd08953">
    <property type="entry name" value="KR_2_SDR_x"/>
    <property type="match status" value="3"/>
</dbReference>
<dbReference type="InterPro" id="IPR032821">
    <property type="entry name" value="PKS_assoc"/>
</dbReference>
<dbReference type="Pfam" id="PF00109">
    <property type="entry name" value="ketoacyl-synt"/>
    <property type="match status" value="4"/>
</dbReference>
<evidence type="ECO:0000256" key="7">
    <source>
        <dbReference type="ARBA" id="ARBA00022490"/>
    </source>
</evidence>
<keyword evidence="15" id="KW-0175">Coiled coil</keyword>
<feature type="domain" description="PKS/mFAS DH" evidence="18">
    <location>
        <begin position="606"/>
        <end position="884"/>
    </location>
</feature>
<dbReference type="SMART" id="SM00825">
    <property type="entry name" value="PKS_KS"/>
    <property type="match status" value="4"/>
</dbReference>
<evidence type="ECO:0000313" key="19">
    <source>
        <dbReference type="EMBL" id="KZN38040.1"/>
    </source>
</evidence>
<dbReference type="PROSITE" id="PS00012">
    <property type="entry name" value="PHOSPHOPANTETHEINE"/>
    <property type="match status" value="1"/>
</dbReference>
<dbReference type="SUPFAM" id="SSF53335">
    <property type="entry name" value="S-adenosyl-L-methionine-dependent methyltransferases"/>
    <property type="match status" value="1"/>
</dbReference>
<dbReference type="GO" id="GO:0016874">
    <property type="term" value="F:ligase activity"/>
    <property type="evidence" value="ECO:0007669"/>
    <property type="project" value="UniProtKB-KW"/>
</dbReference>
<dbReference type="Pfam" id="PF22336">
    <property type="entry name" value="RhiE-like_linker"/>
    <property type="match status" value="2"/>
</dbReference>
<comment type="cofactor">
    <cofactor evidence="1">
        <name>pantetheine 4'-phosphate</name>
        <dbReference type="ChEBI" id="CHEBI:47942"/>
    </cofactor>
</comment>
<feature type="domain" description="Ketosynthase family 3 (KS3)" evidence="17">
    <location>
        <begin position="4053"/>
        <end position="4471"/>
    </location>
</feature>
<dbReference type="InterPro" id="IPR045851">
    <property type="entry name" value="AMP-bd_C_sf"/>
</dbReference>
<dbReference type="InterPro" id="IPR049900">
    <property type="entry name" value="PKS_mFAS_DH"/>
</dbReference>
<dbReference type="InterPro" id="IPR013968">
    <property type="entry name" value="PKS_KR"/>
</dbReference>
<dbReference type="Gene3D" id="3.30.559.10">
    <property type="entry name" value="Chloramphenicol acetyltransferase-like domain"/>
    <property type="match status" value="1"/>
</dbReference>
<dbReference type="InterPro" id="IPR014030">
    <property type="entry name" value="Ketoacyl_synth_N"/>
</dbReference>
<dbReference type="PROSITE" id="PS50075">
    <property type="entry name" value="CARRIER"/>
    <property type="match status" value="5"/>
</dbReference>
<dbReference type="FunFam" id="3.40.50.980:FF:000001">
    <property type="entry name" value="Non-ribosomal peptide synthetase"/>
    <property type="match status" value="1"/>
</dbReference>
<dbReference type="Gene3D" id="3.40.47.10">
    <property type="match status" value="4"/>
</dbReference>
<dbReference type="InterPro" id="IPR001242">
    <property type="entry name" value="Condensation_dom"/>
</dbReference>
<evidence type="ECO:0008006" key="21">
    <source>
        <dbReference type="Google" id="ProtNLM"/>
    </source>
</evidence>
<keyword evidence="6" id="KW-0596">Phosphopantetheine</keyword>
<dbReference type="Gene3D" id="3.30.300.30">
    <property type="match status" value="1"/>
</dbReference>